<dbReference type="Pfam" id="PF01393">
    <property type="entry name" value="Chromo_shadow"/>
    <property type="match status" value="1"/>
</dbReference>
<dbReference type="EMBL" id="JADBJN010000001">
    <property type="protein sequence ID" value="KAG5682766.1"/>
    <property type="molecule type" value="Genomic_DNA"/>
</dbReference>
<dbReference type="AlphaFoldDB" id="A0A9J6CMD2"/>
<dbReference type="SMART" id="SM00300">
    <property type="entry name" value="ChSh"/>
    <property type="match status" value="1"/>
</dbReference>
<keyword evidence="2" id="KW-0539">Nucleus</keyword>
<sequence length="124" mass="14547">MNIKPEKEVYEVEALLNKRVTDDGKIEYLIKWRNYPNSQNTWTSVDKMNCPNLIEDYEKNLTPKRIITAIGPKEKLVYVIKFKNGSSKVISHLEAKQKFPKLLVNYFENCLVLKDLETQNNIVE</sequence>
<evidence type="ECO:0000313" key="4">
    <source>
        <dbReference type="EMBL" id="KAG5682766.1"/>
    </source>
</evidence>
<dbReference type="Proteomes" id="UP001107558">
    <property type="component" value="Chromosome 1"/>
</dbReference>
<dbReference type="Pfam" id="PF00385">
    <property type="entry name" value="Chromo"/>
    <property type="match status" value="1"/>
</dbReference>
<dbReference type="SUPFAM" id="SSF54160">
    <property type="entry name" value="Chromo domain-like"/>
    <property type="match status" value="2"/>
</dbReference>
<dbReference type="GO" id="GO:0005634">
    <property type="term" value="C:nucleus"/>
    <property type="evidence" value="ECO:0007669"/>
    <property type="project" value="UniProtKB-SubCell"/>
</dbReference>
<gene>
    <name evidence="4" type="ORF">PVAND_012099</name>
</gene>
<dbReference type="InterPro" id="IPR000953">
    <property type="entry name" value="Chromo/chromo_shadow_dom"/>
</dbReference>
<dbReference type="Gene3D" id="2.40.50.40">
    <property type="match status" value="2"/>
</dbReference>
<comment type="subcellular location">
    <subcellularLocation>
        <location evidence="1">Nucleus</location>
    </subcellularLocation>
</comment>
<dbReference type="InterPro" id="IPR051219">
    <property type="entry name" value="Heterochromatin_chromo-domain"/>
</dbReference>
<dbReference type="InterPro" id="IPR016197">
    <property type="entry name" value="Chromo-like_dom_sf"/>
</dbReference>
<name>A0A9J6CMD2_POLVA</name>
<dbReference type="SMART" id="SM00298">
    <property type="entry name" value="CHROMO"/>
    <property type="match status" value="1"/>
</dbReference>
<dbReference type="PANTHER" id="PTHR22812">
    <property type="entry name" value="CHROMOBOX PROTEIN"/>
    <property type="match status" value="1"/>
</dbReference>
<dbReference type="PROSITE" id="PS50013">
    <property type="entry name" value="CHROMO_2"/>
    <property type="match status" value="1"/>
</dbReference>
<evidence type="ECO:0000313" key="5">
    <source>
        <dbReference type="Proteomes" id="UP001107558"/>
    </source>
</evidence>
<dbReference type="GO" id="GO:0005694">
    <property type="term" value="C:chromosome"/>
    <property type="evidence" value="ECO:0007669"/>
    <property type="project" value="UniProtKB-ARBA"/>
</dbReference>
<evidence type="ECO:0000256" key="2">
    <source>
        <dbReference type="ARBA" id="ARBA00023242"/>
    </source>
</evidence>
<comment type="caution">
    <text evidence="4">The sequence shown here is derived from an EMBL/GenBank/DDBJ whole genome shotgun (WGS) entry which is preliminary data.</text>
</comment>
<evidence type="ECO:0000259" key="3">
    <source>
        <dbReference type="PROSITE" id="PS50013"/>
    </source>
</evidence>
<feature type="domain" description="Chromo" evidence="3">
    <location>
        <begin position="10"/>
        <end position="59"/>
    </location>
</feature>
<accession>A0A9J6CMD2</accession>
<dbReference type="InterPro" id="IPR023780">
    <property type="entry name" value="Chromo_domain"/>
</dbReference>
<reference evidence="4" key="1">
    <citation type="submission" date="2021-03" db="EMBL/GenBank/DDBJ databases">
        <title>Chromosome level genome of the anhydrobiotic midge Polypedilum vanderplanki.</title>
        <authorList>
            <person name="Yoshida Y."/>
            <person name="Kikawada T."/>
            <person name="Gusev O."/>
        </authorList>
    </citation>
    <scope>NUCLEOTIDE SEQUENCE</scope>
    <source>
        <strain evidence="4">NIAS01</strain>
        <tissue evidence="4">Whole body or cell culture</tissue>
    </source>
</reference>
<protein>
    <recommendedName>
        <fullName evidence="3">Chromo domain-containing protein</fullName>
    </recommendedName>
</protein>
<proteinExistence type="predicted"/>
<dbReference type="OrthoDB" id="1918685at2759"/>
<dbReference type="CDD" id="cd00024">
    <property type="entry name" value="CD_CSD"/>
    <property type="match status" value="1"/>
</dbReference>
<dbReference type="InterPro" id="IPR008251">
    <property type="entry name" value="Chromo_shadow_dom"/>
</dbReference>
<organism evidence="4 5">
    <name type="scientific">Polypedilum vanderplanki</name>
    <name type="common">Sleeping chironomid midge</name>
    <dbReference type="NCBI Taxonomy" id="319348"/>
    <lineage>
        <taxon>Eukaryota</taxon>
        <taxon>Metazoa</taxon>
        <taxon>Ecdysozoa</taxon>
        <taxon>Arthropoda</taxon>
        <taxon>Hexapoda</taxon>
        <taxon>Insecta</taxon>
        <taxon>Pterygota</taxon>
        <taxon>Neoptera</taxon>
        <taxon>Endopterygota</taxon>
        <taxon>Diptera</taxon>
        <taxon>Nematocera</taxon>
        <taxon>Chironomoidea</taxon>
        <taxon>Chironomidae</taxon>
        <taxon>Chironominae</taxon>
        <taxon>Polypedilum</taxon>
        <taxon>Polypedilum</taxon>
    </lineage>
</organism>
<keyword evidence="5" id="KW-1185">Reference proteome</keyword>
<evidence type="ECO:0000256" key="1">
    <source>
        <dbReference type="ARBA" id="ARBA00004123"/>
    </source>
</evidence>